<reference evidence="1 2" key="1">
    <citation type="submission" date="2021-05" db="EMBL/GenBank/DDBJ databases">
        <title>Novel species in genus Cellulomonas.</title>
        <authorList>
            <person name="Zhang G."/>
        </authorList>
    </citation>
    <scope>NUCLEOTIDE SEQUENCE [LARGE SCALE GENOMIC DNA]</scope>
    <source>
        <strain evidence="2">zg-ZUI222</strain>
    </source>
</reference>
<gene>
    <name evidence="1" type="ORF">KG103_13275</name>
</gene>
<sequence>MSRRRDATRLAITGVVVAALAAGSTYALWGRDGTGAGELVHNGDIGVELVGDAAWQETSADVPAADRRAGTVRNGAIGHLATPGDTLVLTQGFRPRLEGDNLAARMTVTWAEGFTAPAGVTATYVVVDPEGTATTPTALGTAVVVPSAPDNLTPAQVDAWDDASWQVVVTAHVAGDVPLLVPGASGTVPAISQAPTAALGGIRIELAQVRDGEGFTS</sequence>
<dbReference type="EMBL" id="CP074405">
    <property type="protein sequence ID" value="QVI61443.1"/>
    <property type="molecule type" value="Genomic_DNA"/>
</dbReference>
<accession>A0ABX8D328</accession>
<protein>
    <recommendedName>
        <fullName evidence="3">Alternate-type signal peptide domain-containing protein</fullName>
    </recommendedName>
</protein>
<keyword evidence="2" id="KW-1185">Reference proteome</keyword>
<evidence type="ECO:0008006" key="3">
    <source>
        <dbReference type="Google" id="ProtNLM"/>
    </source>
</evidence>
<name>A0ABX8D328_9CELL</name>
<dbReference type="Proteomes" id="UP000677804">
    <property type="component" value="Chromosome"/>
</dbReference>
<organism evidence="1 2">
    <name type="scientific">Cellulomonas wangleii</name>
    <dbReference type="NCBI Taxonomy" id="2816956"/>
    <lineage>
        <taxon>Bacteria</taxon>
        <taxon>Bacillati</taxon>
        <taxon>Actinomycetota</taxon>
        <taxon>Actinomycetes</taxon>
        <taxon>Micrococcales</taxon>
        <taxon>Cellulomonadaceae</taxon>
        <taxon>Cellulomonas</taxon>
    </lineage>
</organism>
<proteinExistence type="predicted"/>
<dbReference type="RefSeq" id="WP_207339041.1">
    <property type="nucleotide sequence ID" value="NZ_CP074405.1"/>
</dbReference>
<evidence type="ECO:0000313" key="2">
    <source>
        <dbReference type="Proteomes" id="UP000677804"/>
    </source>
</evidence>
<evidence type="ECO:0000313" key="1">
    <source>
        <dbReference type="EMBL" id="QVI61443.1"/>
    </source>
</evidence>